<dbReference type="AlphaFoldDB" id="A0AB34GGE9"/>
<feature type="compositionally biased region" description="Pro residues" evidence="1">
    <location>
        <begin position="40"/>
        <end position="52"/>
    </location>
</feature>
<accession>A0AB34GGE9</accession>
<name>A0AB34GGE9_ESCRO</name>
<feature type="compositionally biased region" description="Basic residues" evidence="1">
    <location>
        <begin position="15"/>
        <end position="25"/>
    </location>
</feature>
<comment type="caution">
    <text evidence="2">The sequence shown here is derived from an EMBL/GenBank/DDBJ whole genome shotgun (WGS) entry which is preliminary data.</text>
</comment>
<feature type="region of interest" description="Disordered" evidence="1">
    <location>
        <begin position="1"/>
        <end position="93"/>
    </location>
</feature>
<reference evidence="2 3" key="1">
    <citation type="submission" date="2022-11" db="EMBL/GenBank/DDBJ databases">
        <title>Whole genome sequence of Eschrichtius robustus ER-17-0199.</title>
        <authorList>
            <person name="Bruniche-Olsen A."/>
            <person name="Black A.N."/>
            <person name="Fields C.J."/>
            <person name="Walden K."/>
            <person name="Dewoody J.A."/>
        </authorList>
    </citation>
    <scope>NUCLEOTIDE SEQUENCE [LARGE SCALE GENOMIC DNA]</scope>
    <source>
        <strain evidence="2">ER-17-0199</strain>
        <tissue evidence="2">Blubber</tissue>
    </source>
</reference>
<gene>
    <name evidence="2" type="ORF">J1605_014268</name>
</gene>
<dbReference type="EMBL" id="JAIQCJ010002302">
    <property type="protein sequence ID" value="KAJ8777615.1"/>
    <property type="molecule type" value="Genomic_DNA"/>
</dbReference>
<feature type="region of interest" description="Disordered" evidence="1">
    <location>
        <begin position="298"/>
        <end position="318"/>
    </location>
</feature>
<evidence type="ECO:0000313" key="3">
    <source>
        <dbReference type="Proteomes" id="UP001159641"/>
    </source>
</evidence>
<organism evidence="2 3">
    <name type="scientific">Eschrichtius robustus</name>
    <name type="common">California gray whale</name>
    <name type="synonym">Eschrichtius gibbosus</name>
    <dbReference type="NCBI Taxonomy" id="9764"/>
    <lineage>
        <taxon>Eukaryota</taxon>
        <taxon>Metazoa</taxon>
        <taxon>Chordata</taxon>
        <taxon>Craniata</taxon>
        <taxon>Vertebrata</taxon>
        <taxon>Euteleostomi</taxon>
        <taxon>Mammalia</taxon>
        <taxon>Eutheria</taxon>
        <taxon>Laurasiatheria</taxon>
        <taxon>Artiodactyla</taxon>
        <taxon>Whippomorpha</taxon>
        <taxon>Cetacea</taxon>
        <taxon>Mysticeti</taxon>
        <taxon>Eschrichtiidae</taxon>
        <taxon>Eschrichtius</taxon>
    </lineage>
</organism>
<keyword evidence="3" id="KW-1185">Reference proteome</keyword>
<sequence>MISSPDPGNPASQNKHSRAANRQRGNKTALRSGIWAKSALPPPPPPSPPPSLPRAARLARLGSAQRSSAAAKPRRQGLPVASAGSELRSPPGLCQVSLPRGPLRAGVAWRAGGQAQSWGPARMRLSPASLKLSRSPALLALALPLAAALAFSDETLDKVSKSEGYCSRILRVQGTRREGYTEFSLRVEGDPDFYKPGTSYRGKWPSVALRARDPAPGGRRPRGAGGGRAVLRRTVRAQPGKGPSVLDALSPFSPEPVTGAVAGHSQEMQLPRPTRGSRAWAVAERRVTLAWLGGNLASSPAGSKREVETRHSPDPSLEWSGPWLLLVGSQARW</sequence>
<feature type="region of interest" description="Disordered" evidence="1">
    <location>
        <begin position="210"/>
        <end position="276"/>
    </location>
</feature>
<evidence type="ECO:0000313" key="2">
    <source>
        <dbReference type="EMBL" id="KAJ8777615.1"/>
    </source>
</evidence>
<feature type="compositionally biased region" description="Low complexity" evidence="1">
    <location>
        <begin position="53"/>
        <end position="71"/>
    </location>
</feature>
<feature type="compositionally biased region" description="Basic and acidic residues" evidence="1">
    <location>
        <begin position="303"/>
        <end position="313"/>
    </location>
</feature>
<dbReference type="Proteomes" id="UP001159641">
    <property type="component" value="Unassembled WGS sequence"/>
</dbReference>
<evidence type="ECO:0000256" key="1">
    <source>
        <dbReference type="SAM" id="MobiDB-lite"/>
    </source>
</evidence>
<protein>
    <submittedName>
        <fullName evidence="2">Uncharacterized protein</fullName>
    </submittedName>
</protein>
<proteinExistence type="predicted"/>